<sequence length="121" mass="13983">MNRIILLLMITCSFSFGKCHVSSSCEKPLAEMSAEAQKFIDYSFGNLDSEIENTKEEYEKFNEELDKEIHVLKIQLEAEKLLSKKITRIEALTKKTVEFKDLDTSVLYNIIEATKPKEQTK</sequence>
<reference evidence="2 3" key="1">
    <citation type="submission" date="2019-10" db="EMBL/GenBank/DDBJ databases">
        <title>Poseidonibacter ostreae sp. nov., isolated from the gut of the Ostrea denselamellosa.</title>
        <authorList>
            <person name="Choi A."/>
        </authorList>
    </citation>
    <scope>NUCLEOTIDE SEQUENCE [LARGE SCALE GENOMIC DNA]</scope>
    <source>
        <strain evidence="2 3">SJOD-M-33</strain>
    </source>
</reference>
<comment type="caution">
    <text evidence="2">The sequence shown here is derived from an EMBL/GenBank/DDBJ whole genome shotgun (WGS) entry which is preliminary data.</text>
</comment>
<keyword evidence="1" id="KW-0175">Coiled coil</keyword>
<organism evidence="2 3">
    <name type="scientific">Poseidonibacter ostreae</name>
    <dbReference type="NCBI Taxonomy" id="2654171"/>
    <lineage>
        <taxon>Bacteria</taxon>
        <taxon>Pseudomonadati</taxon>
        <taxon>Campylobacterota</taxon>
        <taxon>Epsilonproteobacteria</taxon>
        <taxon>Campylobacterales</taxon>
        <taxon>Arcobacteraceae</taxon>
        <taxon>Poseidonibacter</taxon>
    </lineage>
</organism>
<evidence type="ECO:0000313" key="2">
    <source>
        <dbReference type="EMBL" id="KAB7891296.1"/>
    </source>
</evidence>
<protein>
    <submittedName>
        <fullName evidence="2">Uncharacterized protein</fullName>
    </submittedName>
</protein>
<evidence type="ECO:0000256" key="1">
    <source>
        <dbReference type="SAM" id="Coils"/>
    </source>
</evidence>
<dbReference type="Proteomes" id="UP000472839">
    <property type="component" value="Unassembled WGS sequence"/>
</dbReference>
<gene>
    <name evidence="2" type="ORF">GBG19_00235</name>
</gene>
<name>A0A6L4WW81_9BACT</name>
<dbReference type="RefSeq" id="WP_152279398.1">
    <property type="nucleotide sequence ID" value="NZ_WFKK01000001.1"/>
</dbReference>
<feature type="coiled-coil region" evidence="1">
    <location>
        <begin position="44"/>
        <end position="82"/>
    </location>
</feature>
<accession>A0A6L4WW81</accession>
<dbReference type="AlphaFoldDB" id="A0A6L4WW81"/>
<evidence type="ECO:0000313" key="3">
    <source>
        <dbReference type="Proteomes" id="UP000472839"/>
    </source>
</evidence>
<dbReference type="EMBL" id="WFKK01000001">
    <property type="protein sequence ID" value="KAB7891296.1"/>
    <property type="molecule type" value="Genomic_DNA"/>
</dbReference>
<proteinExistence type="predicted"/>